<keyword evidence="3" id="KW-0808">Transferase</keyword>
<evidence type="ECO:0000313" key="15">
    <source>
        <dbReference type="Proteomes" id="UP000664169"/>
    </source>
</evidence>
<keyword evidence="15" id="KW-1185">Reference proteome</keyword>
<evidence type="ECO:0000259" key="12">
    <source>
        <dbReference type="PROSITE" id="PS50011"/>
    </source>
</evidence>
<dbReference type="Pfam" id="PF00069">
    <property type="entry name" value="Pkinase"/>
    <property type="match status" value="1"/>
</dbReference>
<evidence type="ECO:0000256" key="4">
    <source>
        <dbReference type="ARBA" id="ARBA00022741"/>
    </source>
</evidence>
<dbReference type="PROSITE" id="PS50011">
    <property type="entry name" value="PROTEIN_KINASE_DOM"/>
    <property type="match status" value="1"/>
</dbReference>
<feature type="region of interest" description="Disordered" evidence="11">
    <location>
        <begin position="338"/>
        <end position="383"/>
    </location>
</feature>
<dbReference type="PROSITE" id="PS51285">
    <property type="entry name" value="AGC_KINASE_CTER"/>
    <property type="match status" value="1"/>
</dbReference>
<comment type="similarity">
    <text evidence="10">Belongs to the protein kinase superfamily.</text>
</comment>
<dbReference type="Proteomes" id="UP000664169">
    <property type="component" value="Unassembled WGS sequence"/>
</dbReference>
<evidence type="ECO:0000256" key="10">
    <source>
        <dbReference type="RuleBase" id="RU000304"/>
    </source>
</evidence>
<dbReference type="InterPro" id="IPR011009">
    <property type="entry name" value="Kinase-like_dom_sf"/>
</dbReference>
<evidence type="ECO:0000256" key="11">
    <source>
        <dbReference type="SAM" id="MobiDB-lite"/>
    </source>
</evidence>
<evidence type="ECO:0000259" key="13">
    <source>
        <dbReference type="PROSITE" id="PS51285"/>
    </source>
</evidence>
<sequence length="485" mass="54640">MGASASPASMSPSRKLFGENIAETVAQSFGKQFSHDEHRGDERKDPEHDANQAQDMRKAQEQQSIASQHSKEETSSPDEIAEAPAKKKLGQSSKLLRIEDFNLLKTLGTGTFARVWLAKLSKPRSEEEKEGIFALKVLRKVDVIKLKQVEHVRNERNTLRAVAGHPFITTLKRTFSDRECLYMVLDYCPGGELFTYLRRARRFNEPTSRFYAAEIVLILEFLHETEGVAYRDLKPENILLDADGHIKLVDFGFAKKLGNTETYTLCGTPEYLAPEVIKNTGHGKAVDWWAFGILLYEFLIGQPPFWDPNPMKIYSKIVGGHIPFPTVPIDFVRQQQRDRTPSANTGLETQRPSKQTESSQKSSHLTPDQPPRRSEKTRNSQGQEMSLFPAPAARSLILAVCTSNPSQRLGNLAGGVQQVKDHEFFKDVDWDALYKKTMKGPIIPSYSGGIDASCFDEYAPPTSEELQERFTDEMDQGYGEAFAEF</sequence>
<dbReference type="PROSITE" id="PS00107">
    <property type="entry name" value="PROTEIN_KINASE_ATP"/>
    <property type="match status" value="1"/>
</dbReference>
<protein>
    <recommendedName>
        <fullName evidence="1">cAMP-dependent protein kinase</fullName>
        <ecNumber evidence="1">2.7.11.11</ecNumber>
    </recommendedName>
</protein>
<feature type="compositionally biased region" description="Polar residues" evidence="11">
    <location>
        <begin position="341"/>
        <end position="366"/>
    </location>
</feature>
<keyword evidence="2 10" id="KW-0723">Serine/threonine-protein kinase</keyword>
<dbReference type="InterPro" id="IPR008271">
    <property type="entry name" value="Ser/Thr_kinase_AS"/>
</dbReference>
<dbReference type="OrthoDB" id="63267at2759"/>
<comment type="catalytic activity">
    <reaction evidence="7">
        <text>L-threonyl-[protein] + ATP = O-phospho-L-threonyl-[protein] + ADP + H(+)</text>
        <dbReference type="Rhea" id="RHEA:46608"/>
        <dbReference type="Rhea" id="RHEA-COMP:11060"/>
        <dbReference type="Rhea" id="RHEA-COMP:11605"/>
        <dbReference type="ChEBI" id="CHEBI:15378"/>
        <dbReference type="ChEBI" id="CHEBI:30013"/>
        <dbReference type="ChEBI" id="CHEBI:30616"/>
        <dbReference type="ChEBI" id="CHEBI:61977"/>
        <dbReference type="ChEBI" id="CHEBI:456216"/>
        <dbReference type="EC" id="2.7.11.11"/>
    </reaction>
</comment>
<feature type="compositionally biased region" description="Low complexity" evidence="11">
    <location>
        <begin position="1"/>
        <end position="13"/>
    </location>
</feature>
<feature type="domain" description="AGC-kinase C-terminal" evidence="13">
    <location>
        <begin position="426"/>
        <end position="485"/>
    </location>
</feature>
<dbReference type="AlphaFoldDB" id="A0A8H3I574"/>
<evidence type="ECO:0000256" key="6">
    <source>
        <dbReference type="ARBA" id="ARBA00022840"/>
    </source>
</evidence>
<accession>A0A8H3I574</accession>
<dbReference type="GO" id="GO:0005524">
    <property type="term" value="F:ATP binding"/>
    <property type="evidence" value="ECO:0007669"/>
    <property type="project" value="UniProtKB-UniRule"/>
</dbReference>
<dbReference type="PANTHER" id="PTHR24353">
    <property type="entry name" value="CYCLIC NUCLEOTIDE-DEPENDENT PROTEIN KINASE"/>
    <property type="match status" value="1"/>
</dbReference>
<comment type="catalytic activity">
    <reaction evidence="8">
        <text>L-seryl-[protein] + ATP = O-phospho-L-seryl-[protein] + ADP + H(+)</text>
        <dbReference type="Rhea" id="RHEA:17989"/>
        <dbReference type="Rhea" id="RHEA-COMP:9863"/>
        <dbReference type="Rhea" id="RHEA-COMP:11604"/>
        <dbReference type="ChEBI" id="CHEBI:15378"/>
        <dbReference type="ChEBI" id="CHEBI:29999"/>
        <dbReference type="ChEBI" id="CHEBI:30616"/>
        <dbReference type="ChEBI" id="CHEBI:83421"/>
        <dbReference type="ChEBI" id="CHEBI:456216"/>
        <dbReference type="EC" id="2.7.11.11"/>
    </reaction>
</comment>
<organism evidence="14 15">
    <name type="scientific">Gomphillus americanus</name>
    <dbReference type="NCBI Taxonomy" id="1940652"/>
    <lineage>
        <taxon>Eukaryota</taxon>
        <taxon>Fungi</taxon>
        <taxon>Dikarya</taxon>
        <taxon>Ascomycota</taxon>
        <taxon>Pezizomycotina</taxon>
        <taxon>Lecanoromycetes</taxon>
        <taxon>OSLEUM clade</taxon>
        <taxon>Ostropomycetidae</taxon>
        <taxon>Ostropales</taxon>
        <taxon>Graphidaceae</taxon>
        <taxon>Gomphilloideae</taxon>
        <taxon>Gomphillus</taxon>
    </lineage>
</organism>
<dbReference type="PROSITE" id="PS00108">
    <property type="entry name" value="PROTEIN_KINASE_ST"/>
    <property type="match status" value="1"/>
</dbReference>
<keyword evidence="6 9" id="KW-0067">ATP-binding</keyword>
<dbReference type="SUPFAM" id="SSF56112">
    <property type="entry name" value="Protein kinase-like (PK-like)"/>
    <property type="match status" value="1"/>
</dbReference>
<dbReference type="Gene3D" id="3.30.200.20">
    <property type="entry name" value="Phosphorylase Kinase, domain 1"/>
    <property type="match status" value="1"/>
</dbReference>
<dbReference type="GO" id="GO:0005952">
    <property type="term" value="C:cAMP-dependent protein kinase complex"/>
    <property type="evidence" value="ECO:0007669"/>
    <property type="project" value="TreeGrafter"/>
</dbReference>
<name>A0A8H3I574_9LECA</name>
<dbReference type="SMART" id="SM00220">
    <property type="entry name" value="S_TKc"/>
    <property type="match status" value="1"/>
</dbReference>
<dbReference type="SMART" id="SM00133">
    <property type="entry name" value="S_TK_X"/>
    <property type="match status" value="1"/>
</dbReference>
<evidence type="ECO:0000313" key="14">
    <source>
        <dbReference type="EMBL" id="CAF9905168.1"/>
    </source>
</evidence>
<keyword evidence="4 9" id="KW-0547">Nucleotide-binding</keyword>
<dbReference type="PANTHER" id="PTHR24353:SF37">
    <property type="entry name" value="CAMP-DEPENDENT PROTEIN KINASE CATALYTIC SUBUNIT PRKX"/>
    <property type="match status" value="1"/>
</dbReference>
<proteinExistence type="inferred from homology"/>
<evidence type="ECO:0000256" key="5">
    <source>
        <dbReference type="ARBA" id="ARBA00022777"/>
    </source>
</evidence>
<feature type="domain" description="Protein kinase" evidence="12">
    <location>
        <begin position="101"/>
        <end position="425"/>
    </location>
</feature>
<feature type="region of interest" description="Disordered" evidence="11">
    <location>
        <begin position="1"/>
        <end position="86"/>
    </location>
</feature>
<evidence type="ECO:0000256" key="8">
    <source>
        <dbReference type="ARBA" id="ARBA00047454"/>
    </source>
</evidence>
<evidence type="ECO:0000256" key="2">
    <source>
        <dbReference type="ARBA" id="ARBA00022527"/>
    </source>
</evidence>
<dbReference type="EC" id="2.7.11.11" evidence="1"/>
<dbReference type="InterPro" id="IPR017441">
    <property type="entry name" value="Protein_kinase_ATP_BS"/>
</dbReference>
<feature type="compositionally biased region" description="Basic and acidic residues" evidence="11">
    <location>
        <begin position="33"/>
        <end position="60"/>
    </location>
</feature>
<feature type="binding site" evidence="9">
    <location>
        <position position="136"/>
    </location>
    <ligand>
        <name>ATP</name>
        <dbReference type="ChEBI" id="CHEBI:30616"/>
    </ligand>
</feature>
<dbReference type="GO" id="GO:0004691">
    <property type="term" value="F:cAMP-dependent protein kinase activity"/>
    <property type="evidence" value="ECO:0007669"/>
    <property type="project" value="UniProtKB-EC"/>
</dbReference>
<gene>
    <name evidence="14" type="ORF">GOMPHAMPRED_003063</name>
</gene>
<keyword evidence="5" id="KW-0418">Kinase</keyword>
<dbReference type="InterPro" id="IPR000961">
    <property type="entry name" value="AGC-kinase_C"/>
</dbReference>
<comment type="caution">
    <text evidence="14">The sequence shown here is derived from an EMBL/GenBank/DDBJ whole genome shotgun (WGS) entry which is preliminary data.</text>
</comment>
<dbReference type="EMBL" id="CAJPDQ010000002">
    <property type="protein sequence ID" value="CAF9905168.1"/>
    <property type="molecule type" value="Genomic_DNA"/>
</dbReference>
<reference evidence="14" key="1">
    <citation type="submission" date="2021-03" db="EMBL/GenBank/DDBJ databases">
        <authorList>
            <person name="Tagirdzhanova G."/>
        </authorList>
    </citation>
    <scope>NUCLEOTIDE SEQUENCE</scope>
</reference>
<evidence type="ECO:0000256" key="9">
    <source>
        <dbReference type="PROSITE-ProRule" id="PRU10141"/>
    </source>
</evidence>
<dbReference type="GO" id="GO:0005829">
    <property type="term" value="C:cytosol"/>
    <property type="evidence" value="ECO:0007669"/>
    <property type="project" value="TreeGrafter"/>
</dbReference>
<evidence type="ECO:0000256" key="3">
    <source>
        <dbReference type="ARBA" id="ARBA00022679"/>
    </source>
</evidence>
<dbReference type="Gene3D" id="1.10.510.10">
    <property type="entry name" value="Transferase(Phosphotransferase) domain 1"/>
    <property type="match status" value="1"/>
</dbReference>
<dbReference type="FunFam" id="1.10.510.10:FF:000571">
    <property type="entry name" value="Maternal embryonic leucine zipper kinase"/>
    <property type="match status" value="1"/>
</dbReference>
<evidence type="ECO:0000256" key="1">
    <source>
        <dbReference type="ARBA" id="ARBA00012444"/>
    </source>
</evidence>
<evidence type="ECO:0000256" key="7">
    <source>
        <dbReference type="ARBA" id="ARBA00047292"/>
    </source>
</evidence>
<dbReference type="InterPro" id="IPR000719">
    <property type="entry name" value="Prot_kinase_dom"/>
</dbReference>